<dbReference type="InterPro" id="IPR012286">
    <property type="entry name" value="Tetrahaem_cytochrome"/>
</dbReference>
<dbReference type="SUPFAM" id="SSF48695">
    <property type="entry name" value="Multiheme cytochromes"/>
    <property type="match status" value="1"/>
</dbReference>
<evidence type="ECO:0000256" key="7">
    <source>
        <dbReference type="ARBA" id="ARBA00023004"/>
    </source>
</evidence>
<sequence>MKRFTLPLTVLAALTFNVSAADDDVLADVHAEINGGCESCHTEGGEPTDDFVAENQACQDCHGSADELEGDHHAIHAELMMCSDCHEPHEMPFNQKPSCDTCHDDGRTVE</sequence>
<keyword evidence="4" id="KW-0349">Heme</keyword>
<keyword evidence="6" id="KW-0249">Electron transport</keyword>
<evidence type="ECO:0000256" key="4">
    <source>
        <dbReference type="ARBA" id="ARBA00022617"/>
    </source>
</evidence>
<evidence type="ECO:0000256" key="3">
    <source>
        <dbReference type="ARBA" id="ARBA00022448"/>
    </source>
</evidence>
<dbReference type="GO" id="GO:0042597">
    <property type="term" value="C:periplasmic space"/>
    <property type="evidence" value="ECO:0007669"/>
    <property type="project" value="UniProtKB-SubCell"/>
</dbReference>
<dbReference type="Proteomes" id="UP000501602">
    <property type="component" value="Chromosome"/>
</dbReference>
<feature type="chain" id="PRO_5026275724" evidence="8">
    <location>
        <begin position="21"/>
        <end position="110"/>
    </location>
</feature>
<dbReference type="InterPro" id="IPR036280">
    <property type="entry name" value="Multihaem_cyt_sf"/>
</dbReference>
<evidence type="ECO:0000259" key="9">
    <source>
        <dbReference type="Pfam" id="PF14537"/>
    </source>
</evidence>
<evidence type="ECO:0000256" key="1">
    <source>
        <dbReference type="ARBA" id="ARBA00001926"/>
    </source>
</evidence>
<keyword evidence="7" id="KW-0408">Iron</keyword>
<dbReference type="GO" id="GO:0046872">
    <property type="term" value="F:metal ion binding"/>
    <property type="evidence" value="ECO:0007669"/>
    <property type="project" value="UniProtKB-KW"/>
</dbReference>
<dbReference type="Gene3D" id="1.10.1130.10">
    <property type="entry name" value="Flavocytochrome C3, Chain A"/>
    <property type="match status" value="1"/>
</dbReference>
<name>A0A6H1UAH2_9GAMM</name>
<dbReference type="EMBL" id="CP051180">
    <property type="protein sequence ID" value="QIZ76034.1"/>
    <property type="molecule type" value="Genomic_DNA"/>
</dbReference>
<gene>
    <name evidence="10" type="ORF">HER31_03510</name>
</gene>
<proteinExistence type="predicted"/>
<comment type="subcellular location">
    <subcellularLocation>
        <location evidence="2">Periplasm</location>
    </subcellularLocation>
</comment>
<dbReference type="KEGG" id="fes:HER31_03510"/>
<evidence type="ECO:0000256" key="2">
    <source>
        <dbReference type="ARBA" id="ARBA00004418"/>
    </source>
</evidence>
<evidence type="ECO:0000313" key="11">
    <source>
        <dbReference type="Proteomes" id="UP000501602"/>
    </source>
</evidence>
<dbReference type="Pfam" id="PF14537">
    <property type="entry name" value="Cytochrom_c3_2"/>
    <property type="match status" value="1"/>
</dbReference>
<keyword evidence="3" id="KW-0813">Transport</keyword>
<evidence type="ECO:0000256" key="8">
    <source>
        <dbReference type="SAM" id="SignalP"/>
    </source>
</evidence>
<evidence type="ECO:0000256" key="5">
    <source>
        <dbReference type="ARBA" id="ARBA00022723"/>
    </source>
</evidence>
<protein>
    <submittedName>
        <fullName evidence="10">Cytochrome c3 family protein</fullName>
    </submittedName>
</protein>
<organism evidence="10 11">
    <name type="scientific">Ferrimonas lipolytica</name>
    <dbReference type="NCBI Taxonomy" id="2724191"/>
    <lineage>
        <taxon>Bacteria</taxon>
        <taxon>Pseudomonadati</taxon>
        <taxon>Pseudomonadota</taxon>
        <taxon>Gammaproteobacteria</taxon>
        <taxon>Alteromonadales</taxon>
        <taxon>Ferrimonadaceae</taxon>
        <taxon>Ferrimonas</taxon>
    </lineage>
</organism>
<evidence type="ECO:0000313" key="10">
    <source>
        <dbReference type="EMBL" id="QIZ76034.1"/>
    </source>
</evidence>
<keyword evidence="8" id="KW-0732">Signal</keyword>
<keyword evidence="11" id="KW-1185">Reference proteome</keyword>
<evidence type="ECO:0000256" key="6">
    <source>
        <dbReference type="ARBA" id="ARBA00022982"/>
    </source>
</evidence>
<dbReference type="AlphaFoldDB" id="A0A6H1UAH2"/>
<reference evidence="10 11" key="1">
    <citation type="submission" date="2020-04" db="EMBL/GenBank/DDBJ databases">
        <title>Ferrimonas sp. S7 isolated from sea water.</title>
        <authorList>
            <person name="Bae S.S."/>
            <person name="Baek K."/>
        </authorList>
    </citation>
    <scope>NUCLEOTIDE SEQUENCE [LARGE SCALE GENOMIC DNA]</scope>
    <source>
        <strain evidence="10 11">S7</strain>
    </source>
</reference>
<feature type="signal peptide" evidence="8">
    <location>
        <begin position="1"/>
        <end position="20"/>
    </location>
</feature>
<keyword evidence="5" id="KW-0479">Metal-binding</keyword>
<comment type="cofactor">
    <cofactor evidence="1">
        <name>heme c</name>
        <dbReference type="ChEBI" id="CHEBI:61717"/>
    </cofactor>
</comment>
<accession>A0A6H1UAH2</accession>
<dbReference type="RefSeq" id="WP_168659295.1">
    <property type="nucleotide sequence ID" value="NZ_CP051180.1"/>
</dbReference>
<feature type="domain" description="Tetrahaem cytochrome" evidence="9">
    <location>
        <begin position="29"/>
        <end position="104"/>
    </location>
</feature>